<sequence>MSQENSSSAIGSRPSDPAADFPRRTTDGSSATGAASASTSSIKQARIEQNAAIIQMSLDVSISTKNQPLTLLLKTAIAGINDQLKPEFGENAIEAASASGQDNSAAGTAGRIVSLSTGFFEAYKAQHPDESADEALTNFMATIRKGFETGYGEAQKILQGLGVLQGDLASDIEKTYSLVTAGYADFEAAQRQLIKDAAAPAESPAPTASGS</sequence>
<proteinExistence type="predicted"/>
<feature type="compositionally biased region" description="Polar residues" evidence="1">
    <location>
        <begin position="1"/>
        <end position="10"/>
    </location>
</feature>
<accession>A0A840G9J8</accession>
<gene>
    <name evidence="3" type="ORF">GGD90_001944</name>
</gene>
<evidence type="ECO:0000313" key="4">
    <source>
        <dbReference type="Proteomes" id="UP000587070"/>
    </source>
</evidence>
<dbReference type="Gene3D" id="1.10.132.90">
    <property type="match status" value="1"/>
</dbReference>
<dbReference type="Proteomes" id="UP000587070">
    <property type="component" value="Unassembled WGS sequence"/>
</dbReference>
<organism evidence="3 4">
    <name type="scientific">Rhodocyclus tenuis</name>
    <name type="common">Rhodospirillum tenue</name>
    <dbReference type="NCBI Taxonomy" id="1066"/>
    <lineage>
        <taxon>Bacteria</taxon>
        <taxon>Pseudomonadati</taxon>
        <taxon>Pseudomonadota</taxon>
        <taxon>Betaproteobacteria</taxon>
        <taxon>Rhodocyclales</taxon>
        <taxon>Rhodocyclaceae</taxon>
        <taxon>Rhodocyclus</taxon>
    </lineage>
</organism>
<reference evidence="3 4" key="1">
    <citation type="submission" date="2020-08" db="EMBL/GenBank/DDBJ databases">
        <title>Genome sequencing of Purple Non-Sulfur Bacteria from various extreme environments.</title>
        <authorList>
            <person name="Mayer M."/>
        </authorList>
    </citation>
    <scope>NUCLEOTIDE SEQUENCE [LARGE SCALE GENOMIC DNA]</scope>
    <source>
        <strain evidence="3 4">2761</strain>
    </source>
</reference>
<dbReference type="InterPro" id="IPR041651">
    <property type="entry name" value="DUF5610"/>
</dbReference>
<feature type="domain" description="DUF5610" evidence="2">
    <location>
        <begin position="66"/>
        <end position="186"/>
    </location>
</feature>
<dbReference type="Pfam" id="PF18433">
    <property type="entry name" value="DUF5610"/>
    <property type="match status" value="1"/>
</dbReference>
<evidence type="ECO:0000313" key="3">
    <source>
        <dbReference type="EMBL" id="MBB4247570.1"/>
    </source>
</evidence>
<dbReference type="EMBL" id="JACIGE010000006">
    <property type="protein sequence ID" value="MBB4247570.1"/>
    <property type="molecule type" value="Genomic_DNA"/>
</dbReference>
<feature type="compositionally biased region" description="Low complexity" evidence="1">
    <location>
        <begin position="27"/>
        <end position="41"/>
    </location>
</feature>
<keyword evidence="4" id="KW-1185">Reference proteome</keyword>
<dbReference type="RefSeq" id="WP_184415068.1">
    <property type="nucleotide sequence ID" value="NZ_JACIGE010000006.1"/>
</dbReference>
<name>A0A840G9J8_RHOTE</name>
<feature type="region of interest" description="Disordered" evidence="1">
    <location>
        <begin position="1"/>
        <end position="42"/>
    </location>
</feature>
<dbReference type="AlphaFoldDB" id="A0A840G9J8"/>
<evidence type="ECO:0000259" key="2">
    <source>
        <dbReference type="Pfam" id="PF18433"/>
    </source>
</evidence>
<protein>
    <recommendedName>
        <fullName evidence="2">DUF5610 domain-containing protein</fullName>
    </recommendedName>
</protein>
<evidence type="ECO:0000256" key="1">
    <source>
        <dbReference type="SAM" id="MobiDB-lite"/>
    </source>
</evidence>
<comment type="caution">
    <text evidence="3">The sequence shown here is derived from an EMBL/GenBank/DDBJ whole genome shotgun (WGS) entry which is preliminary data.</text>
</comment>